<dbReference type="PANTHER" id="PTHR44013:SF1">
    <property type="entry name" value="ZINC-TYPE ALCOHOL DEHYDROGENASE-LIKE PROTEIN C16A3.02C"/>
    <property type="match status" value="1"/>
</dbReference>
<dbReference type="Gene3D" id="3.90.180.10">
    <property type="entry name" value="Medium-chain alcohol dehydrogenases, catalytic domain"/>
    <property type="match status" value="1"/>
</dbReference>
<sequence>MKAIYYLEYGSADVLRYGEQPTPEPRADELLLRVHASSINPVDWKIRRGELKLVSGFGFPQIPGRDVAGVVERVGAAVQEFRPGDRVFGMVDSLGGANAEYVVLPARVAAALPPNLSFEQAAALPLAGLTALQALRDKGALRAGERVLINGASGGVGTLAVQLARLLGAGSVVATCGARNVGLVRGLGADEVIDYAAHDFTQDHGRYDLIFDAVAHSSYRQSKAALRSGGRYVTTVPNPKDLALGLPLSVFSDKKLRIVVTKDRGPDMRQLAQWLGLGRLRPVIDTAFPLADTAAAHRYSEQGHAAGKIVLTVA</sequence>
<proteinExistence type="predicted"/>
<dbReference type="OrthoDB" id="648910at2"/>
<dbReference type="SUPFAM" id="SSF51735">
    <property type="entry name" value="NAD(P)-binding Rossmann-fold domains"/>
    <property type="match status" value="1"/>
</dbReference>
<reference evidence="2 3" key="1">
    <citation type="submission" date="2019-05" db="EMBL/GenBank/DDBJ databases">
        <title>Hymenobacter edaphi sp. nov., isolated from abandoned arsenic-contaminated farmland soil.</title>
        <authorList>
            <person name="Nie L."/>
        </authorList>
    </citation>
    <scope>NUCLEOTIDE SEQUENCE [LARGE SCALE GENOMIC DNA]</scope>
    <source>
        <strain evidence="2 3">1-3-3-8</strain>
    </source>
</reference>
<dbReference type="GO" id="GO:0008270">
    <property type="term" value="F:zinc ion binding"/>
    <property type="evidence" value="ECO:0007669"/>
    <property type="project" value="InterPro"/>
</dbReference>
<dbReference type="InterPro" id="IPR052733">
    <property type="entry name" value="Chloroplast_QOR"/>
</dbReference>
<protein>
    <submittedName>
        <fullName evidence="2">NAD(P)-dependent alcohol dehydrogenase</fullName>
    </submittedName>
</protein>
<dbReference type="CDD" id="cd08267">
    <property type="entry name" value="MDR1"/>
    <property type="match status" value="1"/>
</dbReference>
<dbReference type="RefSeq" id="WP_138075334.1">
    <property type="nucleotide sequence ID" value="NZ_VAJM01000001.1"/>
</dbReference>
<dbReference type="InterPro" id="IPR020843">
    <property type="entry name" value="ER"/>
</dbReference>
<dbReference type="PROSITE" id="PS01162">
    <property type="entry name" value="QOR_ZETA_CRYSTAL"/>
    <property type="match status" value="1"/>
</dbReference>
<dbReference type="Gene3D" id="3.40.50.720">
    <property type="entry name" value="NAD(P)-binding Rossmann-like Domain"/>
    <property type="match status" value="1"/>
</dbReference>
<keyword evidence="3" id="KW-1185">Reference proteome</keyword>
<dbReference type="GO" id="GO:0016491">
    <property type="term" value="F:oxidoreductase activity"/>
    <property type="evidence" value="ECO:0007669"/>
    <property type="project" value="InterPro"/>
</dbReference>
<dbReference type="Pfam" id="PF13602">
    <property type="entry name" value="ADH_zinc_N_2"/>
    <property type="match status" value="1"/>
</dbReference>
<name>A0A5R8WY06_9BACT</name>
<dbReference type="SUPFAM" id="SSF50129">
    <property type="entry name" value="GroES-like"/>
    <property type="match status" value="1"/>
</dbReference>
<dbReference type="InterPro" id="IPR002364">
    <property type="entry name" value="Quin_OxRdtase/zeta-crystal_CS"/>
</dbReference>
<dbReference type="Pfam" id="PF08240">
    <property type="entry name" value="ADH_N"/>
    <property type="match status" value="1"/>
</dbReference>
<comment type="caution">
    <text evidence="2">The sequence shown here is derived from an EMBL/GenBank/DDBJ whole genome shotgun (WGS) entry which is preliminary data.</text>
</comment>
<accession>A0A5R8WY06</accession>
<dbReference type="InterPro" id="IPR013154">
    <property type="entry name" value="ADH-like_N"/>
</dbReference>
<dbReference type="PANTHER" id="PTHR44013">
    <property type="entry name" value="ZINC-TYPE ALCOHOL DEHYDROGENASE-LIKE PROTEIN C16A3.02C"/>
    <property type="match status" value="1"/>
</dbReference>
<evidence type="ECO:0000313" key="2">
    <source>
        <dbReference type="EMBL" id="TLM97092.1"/>
    </source>
</evidence>
<dbReference type="Proteomes" id="UP000305517">
    <property type="component" value="Unassembled WGS sequence"/>
</dbReference>
<dbReference type="SMART" id="SM00829">
    <property type="entry name" value="PKS_ER"/>
    <property type="match status" value="1"/>
</dbReference>
<dbReference type="InterPro" id="IPR036291">
    <property type="entry name" value="NAD(P)-bd_dom_sf"/>
</dbReference>
<dbReference type="AlphaFoldDB" id="A0A5R8WY06"/>
<organism evidence="2 3">
    <name type="scientific">Hymenobacter jeollabukensis</name>
    <dbReference type="NCBI Taxonomy" id="2025313"/>
    <lineage>
        <taxon>Bacteria</taxon>
        <taxon>Pseudomonadati</taxon>
        <taxon>Bacteroidota</taxon>
        <taxon>Cytophagia</taxon>
        <taxon>Cytophagales</taxon>
        <taxon>Hymenobacteraceae</taxon>
        <taxon>Hymenobacter</taxon>
    </lineage>
</organism>
<evidence type="ECO:0000313" key="3">
    <source>
        <dbReference type="Proteomes" id="UP000305517"/>
    </source>
</evidence>
<dbReference type="EMBL" id="VAJM01000001">
    <property type="protein sequence ID" value="TLM97092.1"/>
    <property type="molecule type" value="Genomic_DNA"/>
</dbReference>
<dbReference type="InterPro" id="IPR011032">
    <property type="entry name" value="GroES-like_sf"/>
</dbReference>
<gene>
    <name evidence="2" type="ORF">FDY95_03620</name>
</gene>
<evidence type="ECO:0000259" key="1">
    <source>
        <dbReference type="SMART" id="SM00829"/>
    </source>
</evidence>
<feature type="domain" description="Enoyl reductase (ER)" evidence="1">
    <location>
        <begin position="10"/>
        <end position="311"/>
    </location>
</feature>